<dbReference type="InterPro" id="IPR012340">
    <property type="entry name" value="NA-bd_OB-fold"/>
</dbReference>
<name>A0AA43QW21_9LECA</name>
<gene>
    <name evidence="2" type="ORF">OHK93_003159</name>
</gene>
<dbReference type="EMBL" id="JAPUFD010000016">
    <property type="protein sequence ID" value="MDI1491948.1"/>
    <property type="molecule type" value="Genomic_DNA"/>
</dbReference>
<evidence type="ECO:0000313" key="2">
    <source>
        <dbReference type="EMBL" id="MDI1491948.1"/>
    </source>
</evidence>
<organism evidence="2 3">
    <name type="scientific">Ramalina farinacea</name>
    <dbReference type="NCBI Taxonomy" id="258253"/>
    <lineage>
        <taxon>Eukaryota</taxon>
        <taxon>Fungi</taxon>
        <taxon>Dikarya</taxon>
        <taxon>Ascomycota</taxon>
        <taxon>Pezizomycotina</taxon>
        <taxon>Lecanoromycetes</taxon>
        <taxon>OSLEUM clade</taxon>
        <taxon>Lecanoromycetidae</taxon>
        <taxon>Lecanorales</taxon>
        <taxon>Lecanorineae</taxon>
        <taxon>Ramalinaceae</taxon>
        <taxon>Ramalina</taxon>
    </lineage>
</organism>
<dbReference type="Proteomes" id="UP001161017">
    <property type="component" value="Unassembled WGS sequence"/>
</dbReference>
<dbReference type="AlphaFoldDB" id="A0AA43QW21"/>
<evidence type="ECO:0000256" key="1">
    <source>
        <dbReference type="SAM" id="MobiDB-lite"/>
    </source>
</evidence>
<dbReference type="Gene3D" id="2.40.50.140">
    <property type="entry name" value="Nucleic acid-binding proteins"/>
    <property type="match status" value="1"/>
</dbReference>
<reference evidence="2" key="1">
    <citation type="journal article" date="2023" name="Genome Biol. Evol.">
        <title>First Whole Genome Sequence and Flow Cytometry Genome Size Data for the Lichen-Forming Fungus Ramalina farinacea (Ascomycota).</title>
        <authorList>
            <person name="Llewellyn T."/>
            <person name="Mian S."/>
            <person name="Hill R."/>
            <person name="Leitch I.J."/>
            <person name="Gaya E."/>
        </authorList>
    </citation>
    <scope>NUCLEOTIDE SEQUENCE</scope>
    <source>
        <strain evidence="2">LIQ254RAFAR</strain>
    </source>
</reference>
<proteinExistence type="predicted"/>
<accession>A0AA43QW21</accession>
<comment type="caution">
    <text evidence="2">The sequence shown here is derived from an EMBL/GenBank/DDBJ whole genome shotgun (WGS) entry which is preliminary data.</text>
</comment>
<feature type="compositionally biased region" description="Low complexity" evidence="1">
    <location>
        <begin position="96"/>
        <end position="106"/>
    </location>
</feature>
<dbReference type="SUPFAM" id="SSF50249">
    <property type="entry name" value="Nucleic acid-binding proteins"/>
    <property type="match status" value="1"/>
</dbReference>
<protein>
    <submittedName>
        <fullName evidence="2">Uncharacterized protein</fullName>
    </submittedName>
</protein>
<evidence type="ECO:0000313" key="3">
    <source>
        <dbReference type="Proteomes" id="UP001161017"/>
    </source>
</evidence>
<feature type="region of interest" description="Disordered" evidence="1">
    <location>
        <begin position="96"/>
        <end position="118"/>
    </location>
</feature>
<keyword evidence="3" id="KW-1185">Reference proteome</keyword>
<sequence length="378" mass="41841">MTDDVQKIVLLTGAPLSSSLDWSESTVTPSLDQENVSAKDKIDKARSASEGVAARWRRLPLDAEHLPTGLTQTARQQWYDPGLSGQTEASFVTATDFSTSSSDSTAQGSNALSPSQDREDVLSQYYEHSFAIHENSTQIIGTALSESALTEEDAEHSFLSEIDPFPNTHAQLVTSRLASGIISNLKDVPNARYLRSINPQTMTVNLVVGVISISQPRTITTRRAQQNVDLVELLVGDETRSGFSINIWLPVTSPDRSNALKHHSEAHGSLGVQMSGLRPQDIILMRNVALNSFRDKVDGQSLRRGMTSIDLLHRNIVDSHDPKGVFSARRIEMESLDNARMDKVKRVKEWVMHFVGMRVKHSKDLNESELLTLPEDTQ</sequence>